<feature type="compositionally biased region" description="Polar residues" evidence="2">
    <location>
        <begin position="103"/>
        <end position="119"/>
    </location>
</feature>
<keyword evidence="3" id="KW-1133">Transmembrane helix</keyword>
<gene>
    <name evidence="4" type="ORF">ACFP58_12245</name>
</gene>
<keyword evidence="3" id="KW-0472">Membrane</keyword>
<feature type="transmembrane region" description="Helical" evidence="3">
    <location>
        <begin position="159"/>
        <end position="178"/>
    </location>
</feature>
<name>A0ABW1W933_9GAMM</name>
<keyword evidence="5" id="KW-1185">Reference proteome</keyword>
<protein>
    <submittedName>
        <fullName evidence="4">Uncharacterized protein</fullName>
    </submittedName>
</protein>
<evidence type="ECO:0000256" key="3">
    <source>
        <dbReference type="SAM" id="Phobius"/>
    </source>
</evidence>
<keyword evidence="1" id="KW-0175">Coiled coil</keyword>
<evidence type="ECO:0000256" key="1">
    <source>
        <dbReference type="SAM" id="Coils"/>
    </source>
</evidence>
<dbReference type="Proteomes" id="UP001596264">
    <property type="component" value="Unassembled WGS sequence"/>
</dbReference>
<dbReference type="EMBL" id="JBHSTZ010000058">
    <property type="protein sequence ID" value="MFC6382211.1"/>
    <property type="molecule type" value="Genomic_DNA"/>
</dbReference>
<comment type="caution">
    <text evidence="4">The sequence shown here is derived from an EMBL/GenBank/DDBJ whole genome shotgun (WGS) entry which is preliminary data.</text>
</comment>
<feature type="coiled-coil region" evidence="1">
    <location>
        <begin position="180"/>
        <end position="235"/>
    </location>
</feature>
<keyword evidence="3" id="KW-0812">Transmembrane</keyword>
<accession>A0ABW1W933</accession>
<sequence>MIKNICNSELFVPQKSKTTKLVLAIVVGAALLPLSAIATPMNDKEVDQLSKETIIDESKEKVTTITNSSEKKDSGKLDNDIFDSSVPSANTSNSSTNQPNAGNIENNDSSDGTNTGINNGTLSALAEVEARASDNTKEMPVEKQPEIAKKTPFWKNTNYLLSGGLIFLILGGALLSFLKISRLSDENEKLEQQNQRLRKEAGNTLSKLKQSNVKNAELESTLKQQLNINNDYKNSAIDTFGAVLPLMDMEEPLVIEDLDASDRKQLSDSITTWFQKNRGNMNISDLVAVEIQRKLDHWQYSIELWTQSDGVDSIELAQNTMRASVISLTKPDRQGFAYCYKKPNALSTVWVNKGWYKVQRTNSTLEVSGEPLEIN</sequence>
<feature type="compositionally biased region" description="Low complexity" evidence="2">
    <location>
        <begin position="84"/>
        <end position="101"/>
    </location>
</feature>
<reference evidence="5" key="1">
    <citation type="journal article" date="2019" name="Int. J. Syst. Evol. Microbiol.">
        <title>The Global Catalogue of Microorganisms (GCM) 10K type strain sequencing project: providing services to taxonomists for standard genome sequencing and annotation.</title>
        <authorList>
            <consortium name="The Broad Institute Genomics Platform"/>
            <consortium name="The Broad Institute Genome Sequencing Center for Infectious Disease"/>
            <person name="Wu L."/>
            <person name="Ma J."/>
        </authorList>
    </citation>
    <scope>NUCLEOTIDE SEQUENCE [LARGE SCALE GENOMIC DNA]</scope>
    <source>
        <strain evidence="5">CCM 2050</strain>
    </source>
</reference>
<feature type="region of interest" description="Disordered" evidence="2">
    <location>
        <begin position="62"/>
        <end position="119"/>
    </location>
</feature>
<proteinExistence type="predicted"/>
<dbReference type="RefSeq" id="WP_201564676.1">
    <property type="nucleotide sequence ID" value="NZ_CAJGZK010000036.1"/>
</dbReference>
<feature type="transmembrane region" description="Helical" evidence="3">
    <location>
        <begin position="21"/>
        <end position="41"/>
    </location>
</feature>
<evidence type="ECO:0000256" key="2">
    <source>
        <dbReference type="SAM" id="MobiDB-lite"/>
    </source>
</evidence>
<organism evidence="4 5">
    <name type="scientific">Psychrobacter glacincola</name>
    <dbReference type="NCBI Taxonomy" id="56810"/>
    <lineage>
        <taxon>Bacteria</taxon>
        <taxon>Pseudomonadati</taxon>
        <taxon>Pseudomonadota</taxon>
        <taxon>Gammaproteobacteria</taxon>
        <taxon>Moraxellales</taxon>
        <taxon>Moraxellaceae</taxon>
        <taxon>Psychrobacter</taxon>
    </lineage>
</organism>
<evidence type="ECO:0000313" key="5">
    <source>
        <dbReference type="Proteomes" id="UP001596264"/>
    </source>
</evidence>
<evidence type="ECO:0000313" key="4">
    <source>
        <dbReference type="EMBL" id="MFC6382211.1"/>
    </source>
</evidence>
<feature type="compositionally biased region" description="Basic and acidic residues" evidence="2">
    <location>
        <begin position="69"/>
        <end position="79"/>
    </location>
</feature>